<gene>
    <name evidence="1" type="ORF">Nepgr_011086</name>
</gene>
<dbReference type="Proteomes" id="UP001279734">
    <property type="component" value="Unassembled WGS sequence"/>
</dbReference>
<dbReference type="AlphaFoldDB" id="A0AAD3SDF3"/>
<organism evidence="1 2">
    <name type="scientific">Nepenthes gracilis</name>
    <name type="common">Slender pitcher plant</name>
    <dbReference type="NCBI Taxonomy" id="150966"/>
    <lineage>
        <taxon>Eukaryota</taxon>
        <taxon>Viridiplantae</taxon>
        <taxon>Streptophyta</taxon>
        <taxon>Embryophyta</taxon>
        <taxon>Tracheophyta</taxon>
        <taxon>Spermatophyta</taxon>
        <taxon>Magnoliopsida</taxon>
        <taxon>eudicotyledons</taxon>
        <taxon>Gunneridae</taxon>
        <taxon>Pentapetalae</taxon>
        <taxon>Caryophyllales</taxon>
        <taxon>Nepenthaceae</taxon>
        <taxon>Nepenthes</taxon>
    </lineage>
</organism>
<protein>
    <submittedName>
        <fullName evidence="1">Uncharacterized protein</fullName>
    </submittedName>
</protein>
<proteinExistence type="predicted"/>
<comment type="caution">
    <text evidence="1">The sequence shown here is derived from an EMBL/GenBank/DDBJ whole genome shotgun (WGS) entry which is preliminary data.</text>
</comment>
<evidence type="ECO:0000313" key="1">
    <source>
        <dbReference type="EMBL" id="GMH09245.1"/>
    </source>
</evidence>
<reference evidence="1" key="1">
    <citation type="submission" date="2023-05" db="EMBL/GenBank/DDBJ databases">
        <title>Nepenthes gracilis genome sequencing.</title>
        <authorList>
            <person name="Fukushima K."/>
        </authorList>
    </citation>
    <scope>NUCLEOTIDE SEQUENCE</scope>
    <source>
        <strain evidence="1">SING2019-196</strain>
    </source>
</reference>
<sequence>MPLPGVYIEEDVTVGQAGLPPHFSPDTFRRVAPHRELATLGRFEPLSCRICCECRSHRCLSGARGVILTFRVFDYQAGELSLWTSWRVLVFRLGLVTWSKSSPLDGSADSLLFDEGSDLDVSSLSGRTLTFNPSIGTSDSDPTIIMFLIR</sequence>
<accession>A0AAD3SDF3</accession>
<name>A0AAD3SDF3_NEPGR</name>
<dbReference type="EMBL" id="BSYO01000009">
    <property type="protein sequence ID" value="GMH09245.1"/>
    <property type="molecule type" value="Genomic_DNA"/>
</dbReference>
<keyword evidence="2" id="KW-1185">Reference proteome</keyword>
<evidence type="ECO:0000313" key="2">
    <source>
        <dbReference type="Proteomes" id="UP001279734"/>
    </source>
</evidence>